<feature type="signal peptide" evidence="1">
    <location>
        <begin position="1"/>
        <end position="19"/>
    </location>
</feature>
<dbReference type="PROSITE" id="PS50983">
    <property type="entry name" value="FE_B12_PBP"/>
    <property type="match status" value="1"/>
</dbReference>
<dbReference type="InterPro" id="IPR002491">
    <property type="entry name" value="ABC_transptr_periplasmic_BD"/>
</dbReference>
<dbReference type="InterPro" id="IPR050902">
    <property type="entry name" value="ABC_Transporter_SBP"/>
</dbReference>
<dbReference type="EMBL" id="LJEB01000124">
    <property type="protein sequence ID" value="KPR50407.1"/>
    <property type="molecule type" value="Genomic_DNA"/>
</dbReference>
<keyword evidence="1" id="KW-0732">Signal</keyword>
<reference evidence="4 5" key="2">
    <citation type="journal article" date="2017" name="PLoS ONE">
        <title>Genomic and phenotypic characterisation of fluoroquinolone resistance mechanisms in Enterobacteriaceae in Durban, South Africa.</title>
        <authorList>
            <person name="Osei Sekyere J."/>
            <person name="Amoako D.G."/>
        </authorList>
    </citation>
    <scope>NUCLEOTIDE SEQUENCE [LARGE SCALE GENOMIC DNA]</scope>
    <source>
        <strain evidence="4 5">ST62:944112508</strain>
    </source>
</reference>
<comment type="caution">
    <text evidence="3">The sequence shown here is derived from an EMBL/GenBank/DDBJ whole genome shotgun (WGS) entry which is preliminary data.</text>
</comment>
<evidence type="ECO:0000256" key="1">
    <source>
        <dbReference type="SAM" id="SignalP"/>
    </source>
</evidence>
<dbReference type="PANTHER" id="PTHR30535:SF34">
    <property type="entry name" value="MOLYBDATE-BINDING PROTEIN MOLA"/>
    <property type="match status" value="1"/>
</dbReference>
<sequence length="336" mass="37208">MKTCHTWLLCVWLAFPALATRQVVDDAGHTVTVPTHVERIADGWFAHHSVLMTLGAGRNIVVTVNHEDNQPWMFKINPSLRQALQIRGTSFNTEDLLARHVDVVFVAKGKGDAQSYSQAGIPALEMAFTDYASMEKSVTTTAEVLGTGQARARATAYNQYLNRVLADVQAKTAKLSADQRPRVLHIQSLNPLKVDGRNTLIDTWITLTGGRNAAGEVDGNMKEVSPERVLYWQPQVIILGAGCGDIANSPYAALFKELDAVKQGNIWRNPAGVFPWDRYGTESALQLQWAASKLHPTLFSGLDMVSVTRDFYRQFFDYSLTPAQAMRILNALPPQE</sequence>
<reference evidence="3" key="3">
    <citation type="journal article" date="2018" name="Genome Biol.">
        <title>SKESA: strategic k-mer extension for scrupulous assemblies.</title>
        <authorList>
            <person name="Souvorov A."/>
            <person name="Agarwala R."/>
            <person name="Lipman D.J."/>
        </authorList>
    </citation>
    <scope>NUCLEOTIDE SEQUENCE</scope>
    <source>
        <strain evidence="3">O50</strain>
    </source>
</reference>
<dbReference type="RefSeq" id="WP_057064690.1">
    <property type="nucleotide sequence ID" value="NZ_CABDWZ010000001.1"/>
</dbReference>
<dbReference type="Gene3D" id="3.40.50.1980">
    <property type="entry name" value="Nitrogenase molybdenum iron protein domain"/>
    <property type="match status" value="2"/>
</dbReference>
<dbReference type="EMBL" id="DACSXJ010000058">
    <property type="protein sequence ID" value="HAT3900473.1"/>
    <property type="molecule type" value="Genomic_DNA"/>
</dbReference>
<name>A0A0P8H8Q7_CITFR</name>
<evidence type="ECO:0000259" key="2">
    <source>
        <dbReference type="PROSITE" id="PS50983"/>
    </source>
</evidence>
<dbReference type="AlphaFoldDB" id="A0A0P8H8Q7"/>
<dbReference type="SUPFAM" id="SSF53807">
    <property type="entry name" value="Helical backbone' metal receptor"/>
    <property type="match status" value="1"/>
</dbReference>
<dbReference type="PANTHER" id="PTHR30535">
    <property type="entry name" value="VITAMIN B12-BINDING PROTEIN"/>
    <property type="match status" value="1"/>
</dbReference>
<feature type="domain" description="Fe/B12 periplasmic-binding" evidence="2">
    <location>
        <begin position="39"/>
        <end position="302"/>
    </location>
</feature>
<feature type="chain" id="PRO_5041043688" evidence="1">
    <location>
        <begin position="20"/>
        <end position="336"/>
    </location>
</feature>
<reference evidence="3" key="4">
    <citation type="submission" date="2020-09" db="EMBL/GenBank/DDBJ databases">
        <authorList>
            <consortium name="NCBI Pathogen Detection Project"/>
        </authorList>
    </citation>
    <scope>NUCLEOTIDE SEQUENCE</scope>
    <source>
        <strain evidence="3">O50</strain>
    </source>
</reference>
<dbReference type="Gene3D" id="1.20.58.2180">
    <property type="match status" value="1"/>
</dbReference>
<dbReference type="Proteomes" id="UP000855471">
    <property type="component" value="Unassembled WGS sequence"/>
</dbReference>
<reference evidence="5" key="1">
    <citation type="submission" date="2015-09" db="EMBL/GenBank/DDBJ databases">
        <title>Prevalence of NDMs in South Africa.</title>
        <authorList>
            <person name="Osei Sekyere J."/>
            <person name="Govinden U."/>
            <person name="Essack S."/>
            <person name="Haldorsen B."/>
            <person name="Samuelsen O."/>
            <person name="Aasnaes B."/>
            <person name="Sundsfjord A."/>
        </authorList>
    </citation>
    <scope>NUCLEOTIDE SEQUENCE [LARGE SCALE GENOMIC DNA]</scope>
    <source>
        <strain evidence="5">ST62:944112508</strain>
    </source>
</reference>
<organism evidence="3">
    <name type="scientific">Citrobacter freundii</name>
    <dbReference type="NCBI Taxonomy" id="546"/>
    <lineage>
        <taxon>Bacteria</taxon>
        <taxon>Pseudomonadati</taxon>
        <taxon>Pseudomonadota</taxon>
        <taxon>Gammaproteobacteria</taxon>
        <taxon>Enterobacterales</taxon>
        <taxon>Enterobacteriaceae</taxon>
        <taxon>Citrobacter</taxon>
        <taxon>Citrobacter freundii complex</taxon>
    </lineage>
</organism>
<dbReference type="Proteomes" id="UP000050520">
    <property type="component" value="Unassembled WGS sequence"/>
</dbReference>
<protein>
    <submittedName>
        <fullName evidence="3">ABC transporter substrate-binding protein</fullName>
    </submittedName>
</protein>
<evidence type="ECO:0000313" key="3">
    <source>
        <dbReference type="EMBL" id="HAT3900473.1"/>
    </source>
</evidence>
<evidence type="ECO:0000313" key="4">
    <source>
        <dbReference type="EMBL" id="KPR50407.1"/>
    </source>
</evidence>
<accession>A0A0P8H8Q7</accession>
<proteinExistence type="predicted"/>
<dbReference type="Pfam" id="PF01497">
    <property type="entry name" value="Peripla_BP_2"/>
    <property type="match status" value="1"/>
</dbReference>
<evidence type="ECO:0000313" key="5">
    <source>
        <dbReference type="Proteomes" id="UP000050520"/>
    </source>
</evidence>
<gene>
    <name evidence="4" type="ORF">AN672_23145</name>
    <name evidence="3" type="ORF">I9Y29_004966</name>
</gene>